<feature type="region of interest" description="Disordered" evidence="2">
    <location>
        <begin position="924"/>
        <end position="956"/>
    </location>
</feature>
<keyword evidence="1" id="KW-0175">Coiled coil</keyword>
<feature type="coiled-coil region" evidence="1">
    <location>
        <begin position="792"/>
        <end position="908"/>
    </location>
</feature>
<evidence type="ECO:0000313" key="3">
    <source>
        <dbReference type="EMBL" id="OHT16623.1"/>
    </source>
</evidence>
<feature type="coiled-coil region" evidence="1">
    <location>
        <begin position="363"/>
        <end position="743"/>
    </location>
</feature>
<evidence type="ECO:0000256" key="1">
    <source>
        <dbReference type="SAM" id="Coils"/>
    </source>
</evidence>
<reference evidence="3" key="1">
    <citation type="submission" date="2016-10" db="EMBL/GenBank/DDBJ databases">
        <authorList>
            <person name="Benchimol M."/>
            <person name="Almeida L.G."/>
            <person name="Vasconcelos A.T."/>
            <person name="Perreira-Neves A."/>
            <person name="Rosa I.A."/>
            <person name="Tasca T."/>
            <person name="Bogo M.R."/>
            <person name="de Souza W."/>
        </authorList>
    </citation>
    <scope>NUCLEOTIDE SEQUENCE [LARGE SCALE GENOMIC DNA]</scope>
    <source>
        <strain evidence="3">K</strain>
    </source>
</reference>
<dbReference type="GeneID" id="94831700"/>
<feature type="region of interest" description="Disordered" evidence="2">
    <location>
        <begin position="1571"/>
        <end position="1594"/>
    </location>
</feature>
<sequence length="1594" mass="183825">MQFIDFNGEVDSQNNRKRAIPPPIDVGSEFQIDLKPTLLSTDSSENDSSRNYNDNNLNDLVNSGIIHPINVMSDILNEKTPSDQWDKQIDELKVLNFQNIAFNLIQIKKFFETYAKTDDECQDILKTITAKNPSYQTTTNKEEEKENIKKLIFNIFQSNQEQDRKLQNCLLDVLYTILKAERRERIEDITSFMNDLLENLLSQGIQIQDEVQLLQSENATLIDQLDEMNEQKDQKNNQQFNKQVNQPINNKNVPNSKTTARSYVLSQLKKYQETYFELHDDIEDLNNKLAELAEIESPDVHLISEITQQNLNIAYKYSDINSIINELIEQLEQGSLLDHDSQFDDPNFGPNGAKGSVVINKVLKELKDELIDKTQQVEIAQESIVNLEHALSEKENQVKKYMISIAETQNSLDYLELKLKEEIMKNDKIVAHANDLENELKELKEKIHTGQMTTDNSNHSSAQIENTEIVTEELNHMKHLLEEETQRNKKLENDMNRMKNENSESMIHKNKKIKQLEKETHALKDRLMKQQSTAKMQINEYQIKIKELTSELEEKPDIKEKIDALKEELMIKKNELESQENRINELEDKVIELQNKLMNESKEKEKLANTIDEMKTKIAELEENSTDDIFQNLNESDSSQLNEELNHRIQELQNQLENKEQIIIDLENQIDILKSISITNKEQMNQDTNDANEEITSLKEEISALKEENSELKEEVSIKTSELESQEIRITELEDKLFELQKTNQPNVNQHQIIVSDENERNVELSLKDRLGVLSSICCKLLNTDNVEDLSEDELNNKVQKIHEQIENLVNENKQMKDSLKQTKNTKRNTTLISDERQMALQVENYQKQIQILEEKIINNNELNEIIDSQNVKINSLQKSLENSEAIKQQKDNEIEDLKNQILAKSQNEADFLDTINQLQIENNNLRNGSDSGRSANHHHRASSSNSSPISPRRFSASRKNAFDKMPKYSDFDINSPKASESSDIDYSLLQNDGSNSSSEGLKDHDVKILPDVFCNGDEKAKLIEENKKLKKELELLTSNANNSNTTNANNSGPRPLKFVSDPSSQINIVLTHIEEMLGIKDDSNLHERERIYNISQKITKSLQVCYSDINSAESLKSQLEEQERTQKSNKQRKTNSQSSKSLNDSIDADENISKNPNQNIEKLEATIKHTNQQIEALQSLSDALDLIQDDQKSATDYLVNLTGNCDIDRIIEFLNENIPEECESMQVFISSIINALYDFLSNLFEFDLPKASFQAYNKLTFRIIVAQFASLFSKIRTELDSRQNLYQSLSDRYTILLKKYKHAKNFVLCCKKDDKNTIQALVSLCPSLSKIERVKKHRAPLSDVVSLFLSEFPASVFNHMKQSFAINISIIKQKLDQLDNKLNRVTKYVSSEVKRLDECKEVSKASLYSTLNETFKVLFPPNAHATPTISKRRLSRLLGKINMSLRTALRGVQGAKIPQNDTTYAYAIALRRNLTLPTSKEYNNILSDDSSSVDFSTSITDIPYEPLNNQKFAEYERKIEGLEEQMKKDKEKIIKLLSHSLKYDEKSQHLKNITPEQLIAELDHKNQRLEEENERLKRNSVTAPNNRRHKVVK</sequence>
<feature type="region of interest" description="Disordered" evidence="2">
    <location>
        <begin position="1118"/>
        <end position="1156"/>
    </location>
</feature>
<feature type="coiled-coil region" evidence="1">
    <location>
        <begin position="1020"/>
        <end position="1047"/>
    </location>
</feature>
<keyword evidence="4" id="KW-1185">Reference proteome</keyword>
<evidence type="ECO:0000313" key="4">
    <source>
        <dbReference type="Proteomes" id="UP000179807"/>
    </source>
</evidence>
<dbReference type="Proteomes" id="UP000179807">
    <property type="component" value="Unassembled WGS sequence"/>
</dbReference>
<feature type="region of interest" description="Disordered" evidence="2">
    <location>
        <begin position="230"/>
        <end position="256"/>
    </location>
</feature>
<feature type="compositionally biased region" description="Polar residues" evidence="2">
    <location>
        <begin position="247"/>
        <end position="256"/>
    </location>
</feature>
<organism evidence="3 4">
    <name type="scientific">Tritrichomonas foetus</name>
    <dbReference type="NCBI Taxonomy" id="1144522"/>
    <lineage>
        <taxon>Eukaryota</taxon>
        <taxon>Metamonada</taxon>
        <taxon>Parabasalia</taxon>
        <taxon>Tritrichomonadida</taxon>
        <taxon>Tritrichomonadidae</taxon>
        <taxon>Tritrichomonas</taxon>
    </lineage>
</organism>
<dbReference type="PANTHER" id="PTHR23159">
    <property type="entry name" value="CENTROSOMAL PROTEIN 2"/>
    <property type="match status" value="1"/>
</dbReference>
<proteinExistence type="predicted"/>
<dbReference type="EMBL" id="MLAK01000089">
    <property type="protein sequence ID" value="OHT16623.1"/>
    <property type="molecule type" value="Genomic_DNA"/>
</dbReference>
<feature type="compositionally biased region" description="Low complexity" evidence="2">
    <location>
        <begin position="236"/>
        <end position="246"/>
    </location>
</feature>
<comment type="caution">
    <text evidence="3">The sequence shown here is derived from an EMBL/GenBank/DDBJ whole genome shotgun (WGS) entry which is preliminary data.</text>
</comment>
<accession>A0A1J4KZE3</accession>
<dbReference type="PANTHER" id="PTHR23159:SF31">
    <property type="entry name" value="CENTROSOME-ASSOCIATED PROTEIN CEP250 ISOFORM X1"/>
    <property type="match status" value="1"/>
</dbReference>
<feature type="coiled-coil region" evidence="1">
    <location>
        <begin position="268"/>
        <end position="295"/>
    </location>
</feature>
<gene>
    <name evidence="3" type="ORF">TRFO_13038</name>
</gene>
<evidence type="ECO:0000256" key="2">
    <source>
        <dbReference type="SAM" id="MobiDB-lite"/>
    </source>
</evidence>
<feature type="compositionally biased region" description="Polar residues" evidence="2">
    <location>
        <begin position="1135"/>
        <end position="1145"/>
    </location>
</feature>
<dbReference type="RefSeq" id="XP_068369759.1">
    <property type="nucleotide sequence ID" value="XM_068496996.1"/>
</dbReference>
<feature type="compositionally biased region" description="Low complexity" evidence="2">
    <location>
        <begin position="943"/>
        <end position="955"/>
    </location>
</feature>
<dbReference type="VEuPathDB" id="TrichDB:TRFO_13038"/>
<name>A0A1J4KZE3_9EUKA</name>
<protein>
    <submittedName>
        <fullName evidence="3">Uncharacterized protein</fullName>
    </submittedName>
</protein>